<feature type="signal peptide" evidence="1">
    <location>
        <begin position="1"/>
        <end position="24"/>
    </location>
</feature>
<evidence type="ECO:0000313" key="2">
    <source>
        <dbReference type="EMBL" id="UUY05219.1"/>
    </source>
</evidence>
<dbReference type="Proteomes" id="UP001058860">
    <property type="component" value="Chromosome"/>
</dbReference>
<dbReference type="RefSeq" id="WP_353865679.1">
    <property type="nucleotide sequence ID" value="NZ_CP088295.1"/>
</dbReference>
<accession>A0ABY5PKK5</accession>
<evidence type="ECO:0000256" key="1">
    <source>
        <dbReference type="SAM" id="SignalP"/>
    </source>
</evidence>
<name>A0ABY5PKK5_9ACTN</name>
<keyword evidence="1" id="KW-0732">Signal</keyword>
<organism evidence="2 3">
    <name type="scientific">Svornostia abyssi</name>
    <dbReference type="NCBI Taxonomy" id="2898438"/>
    <lineage>
        <taxon>Bacteria</taxon>
        <taxon>Bacillati</taxon>
        <taxon>Actinomycetota</taxon>
        <taxon>Thermoleophilia</taxon>
        <taxon>Solirubrobacterales</taxon>
        <taxon>Baekduiaceae</taxon>
        <taxon>Svornostia</taxon>
    </lineage>
</organism>
<dbReference type="EMBL" id="CP088295">
    <property type="protein sequence ID" value="UUY05219.1"/>
    <property type="molecule type" value="Genomic_DNA"/>
</dbReference>
<proteinExistence type="predicted"/>
<reference evidence="3" key="1">
    <citation type="submission" date="2021-11" db="EMBL/GenBank/DDBJ databases">
        <title>Cultivation dependent microbiological survey of springs from the worlds oldest radium mine currently devoted to the extraction of radon-saturated water.</title>
        <authorList>
            <person name="Kapinusova G."/>
            <person name="Smrhova T."/>
            <person name="Strejcek M."/>
            <person name="Suman J."/>
            <person name="Jani K."/>
            <person name="Pajer P."/>
            <person name="Uhlik O."/>
        </authorList>
    </citation>
    <scope>NUCLEOTIDE SEQUENCE [LARGE SCALE GENOMIC DNA]</scope>
    <source>
        <strain evidence="3">J379</strain>
    </source>
</reference>
<evidence type="ECO:0000313" key="3">
    <source>
        <dbReference type="Proteomes" id="UP001058860"/>
    </source>
</evidence>
<feature type="chain" id="PRO_5046447175" evidence="1">
    <location>
        <begin position="25"/>
        <end position="99"/>
    </location>
</feature>
<gene>
    <name evidence="2" type="ORF">LRS13_06755</name>
</gene>
<keyword evidence="3" id="KW-1185">Reference proteome</keyword>
<protein>
    <submittedName>
        <fullName evidence="2">Uncharacterized protein</fullName>
    </submittedName>
</protein>
<sequence>MRRIVTSLTLCALLGLGGTTAVTAAPVAETAAKKRGCATKKTKKARAQCQKLRKTGKYRKGQVCALSKEKQKEYSRYGFFCLDISANQDGSLTYLEELE</sequence>